<organism evidence="1 2">
    <name type="scientific">Marasmius crinis-equi</name>
    <dbReference type="NCBI Taxonomy" id="585013"/>
    <lineage>
        <taxon>Eukaryota</taxon>
        <taxon>Fungi</taxon>
        <taxon>Dikarya</taxon>
        <taxon>Basidiomycota</taxon>
        <taxon>Agaricomycotina</taxon>
        <taxon>Agaricomycetes</taxon>
        <taxon>Agaricomycetidae</taxon>
        <taxon>Agaricales</taxon>
        <taxon>Marasmiineae</taxon>
        <taxon>Marasmiaceae</taxon>
        <taxon>Marasmius</taxon>
    </lineage>
</organism>
<comment type="caution">
    <text evidence="1">The sequence shown here is derived from an EMBL/GenBank/DDBJ whole genome shotgun (WGS) entry which is preliminary data.</text>
</comment>
<protein>
    <submittedName>
        <fullName evidence="1">Uncharacterized protein</fullName>
    </submittedName>
</protein>
<evidence type="ECO:0000313" key="1">
    <source>
        <dbReference type="EMBL" id="KAL0565600.1"/>
    </source>
</evidence>
<sequence length="154" mass="17442">GASSEVTQYNPKDAREEAILSERVEVVKLGEHPSSVFRQIIKWMCTDEGSAFSFYSLEQIILLLEYDRALNRTHSSSNRRITDALNSLDLRAPMLYPSSPSSTNRKTATYVPHDPVLDSAYPELSKRYRLRSSSVSSPSYDLPEFDSYACCILH</sequence>
<feature type="non-terminal residue" evidence="1">
    <location>
        <position position="1"/>
    </location>
</feature>
<keyword evidence="2" id="KW-1185">Reference proteome</keyword>
<dbReference type="EMBL" id="JBAHYK010002196">
    <property type="protein sequence ID" value="KAL0565600.1"/>
    <property type="molecule type" value="Genomic_DNA"/>
</dbReference>
<evidence type="ECO:0000313" key="2">
    <source>
        <dbReference type="Proteomes" id="UP001465976"/>
    </source>
</evidence>
<dbReference type="Proteomes" id="UP001465976">
    <property type="component" value="Unassembled WGS sequence"/>
</dbReference>
<proteinExistence type="predicted"/>
<gene>
    <name evidence="1" type="ORF">V5O48_016421</name>
</gene>
<name>A0ABR3ERT6_9AGAR</name>
<accession>A0ABR3ERT6</accession>
<reference evidence="1 2" key="1">
    <citation type="submission" date="2024-02" db="EMBL/GenBank/DDBJ databases">
        <title>A draft genome for the cacao thread blight pathogen Marasmius crinis-equi.</title>
        <authorList>
            <person name="Cohen S.P."/>
            <person name="Baruah I.K."/>
            <person name="Amoako-Attah I."/>
            <person name="Bukari Y."/>
            <person name="Meinhardt L.W."/>
            <person name="Bailey B.A."/>
        </authorList>
    </citation>
    <scope>NUCLEOTIDE SEQUENCE [LARGE SCALE GENOMIC DNA]</scope>
    <source>
        <strain evidence="1 2">GH-76</strain>
    </source>
</reference>